<gene>
    <name evidence="9" type="ORF">HUG10_15030</name>
</gene>
<dbReference type="PROSITE" id="PS50109">
    <property type="entry name" value="HIS_KIN"/>
    <property type="match status" value="1"/>
</dbReference>
<keyword evidence="7" id="KW-1133">Transmembrane helix</keyword>
<feature type="domain" description="Histidine kinase" evidence="8">
    <location>
        <begin position="153"/>
        <end position="358"/>
    </location>
</feature>
<dbReference type="EMBL" id="CP058529">
    <property type="protein sequence ID" value="QLG28772.1"/>
    <property type="molecule type" value="Genomic_DNA"/>
</dbReference>
<feature type="transmembrane region" description="Helical" evidence="7">
    <location>
        <begin position="76"/>
        <end position="97"/>
    </location>
</feature>
<evidence type="ECO:0000256" key="2">
    <source>
        <dbReference type="ARBA" id="ARBA00012438"/>
    </source>
</evidence>
<organism evidence="9 10">
    <name type="scientific">Halorarum halophilum</name>
    <dbReference type="NCBI Taxonomy" id="2743090"/>
    <lineage>
        <taxon>Archaea</taxon>
        <taxon>Methanobacteriati</taxon>
        <taxon>Methanobacteriota</taxon>
        <taxon>Stenosarchaea group</taxon>
        <taxon>Halobacteria</taxon>
        <taxon>Halobacteriales</taxon>
        <taxon>Haloferacaceae</taxon>
        <taxon>Halorarum</taxon>
    </lineage>
</organism>
<keyword evidence="3" id="KW-0808">Transferase</keyword>
<keyword evidence="7" id="KW-0472">Membrane</keyword>
<dbReference type="OrthoDB" id="3369at2157"/>
<evidence type="ECO:0000256" key="7">
    <source>
        <dbReference type="SAM" id="Phobius"/>
    </source>
</evidence>
<keyword evidence="6" id="KW-0067">ATP-binding</keyword>
<evidence type="ECO:0000256" key="6">
    <source>
        <dbReference type="ARBA" id="ARBA00022840"/>
    </source>
</evidence>
<dbReference type="GO" id="GO:0005524">
    <property type="term" value="F:ATP binding"/>
    <property type="evidence" value="ECO:0007669"/>
    <property type="project" value="UniProtKB-KW"/>
</dbReference>
<reference evidence="9 10" key="1">
    <citation type="submission" date="2020-07" db="EMBL/GenBank/DDBJ databases">
        <title>Gai3-2, isolated from salt lake.</title>
        <authorList>
            <person name="Cui H."/>
            <person name="Shi X."/>
        </authorList>
    </citation>
    <scope>NUCLEOTIDE SEQUENCE [LARGE SCALE GENOMIC DNA]</scope>
    <source>
        <strain evidence="9 10">Gai3-2</strain>
    </source>
</reference>
<proteinExistence type="predicted"/>
<dbReference type="SUPFAM" id="SSF55874">
    <property type="entry name" value="ATPase domain of HSP90 chaperone/DNA topoisomerase II/histidine kinase"/>
    <property type="match status" value="1"/>
</dbReference>
<evidence type="ECO:0000313" key="9">
    <source>
        <dbReference type="EMBL" id="QLG28772.1"/>
    </source>
</evidence>
<dbReference type="PANTHER" id="PTHR44936:SF10">
    <property type="entry name" value="SENSOR PROTEIN RSTB"/>
    <property type="match status" value="1"/>
</dbReference>
<evidence type="ECO:0000256" key="5">
    <source>
        <dbReference type="ARBA" id="ARBA00022777"/>
    </source>
</evidence>
<dbReference type="AlphaFoldDB" id="A0A7D5GD63"/>
<dbReference type="GO" id="GO:0004673">
    <property type="term" value="F:protein histidine kinase activity"/>
    <property type="evidence" value="ECO:0007669"/>
    <property type="project" value="UniProtKB-EC"/>
</dbReference>
<dbReference type="Gene3D" id="3.30.565.10">
    <property type="entry name" value="Histidine kinase-like ATPase, C-terminal domain"/>
    <property type="match status" value="1"/>
</dbReference>
<sequence>MSARAAGDDPGRVGYLVHLLGLAIVLLAGVHVLLDSDPLAVEFAEAAILLVFAICVFFAGYRAVAERLPARDVLRIVLVGLGVGVVVGLLATLFLLLRRATGEPTAEAWFVLSIGWSLGASAGALVGYYLTEVKRERAAQELLTKRLTILQRVLRHNIRNEVTILRGLSDDLTESAADPETRGKLDTVDAHVDRVYRLSENAQLLSDLWGSGGTEVIDLAAIARREVAEFRDAYPEVSVDADLPDRAMVEANRHLPVAVGEVLENVAVHNRTEGLSVTVSLVTDPGEGSATLEIVDDGSRIPEDEMAVLSSDRELPLQHVTGLGLWVIYWVLDASGGRAEFANVESGGVAVRLTVPTT</sequence>
<name>A0A7D5GD63_9EURY</name>
<dbReference type="InterPro" id="IPR003594">
    <property type="entry name" value="HATPase_dom"/>
</dbReference>
<dbReference type="EC" id="2.7.13.3" evidence="2"/>
<dbReference type="PANTHER" id="PTHR44936">
    <property type="entry name" value="SENSOR PROTEIN CREC"/>
    <property type="match status" value="1"/>
</dbReference>
<feature type="transmembrane region" description="Helical" evidence="7">
    <location>
        <begin position="109"/>
        <end position="130"/>
    </location>
</feature>
<dbReference type="Proteomes" id="UP000509750">
    <property type="component" value="Chromosome"/>
</dbReference>
<dbReference type="KEGG" id="halg:HUG10_15030"/>
<evidence type="ECO:0000313" key="10">
    <source>
        <dbReference type="Proteomes" id="UP000509750"/>
    </source>
</evidence>
<dbReference type="Pfam" id="PF02518">
    <property type="entry name" value="HATPase_c"/>
    <property type="match status" value="1"/>
</dbReference>
<dbReference type="InterPro" id="IPR050980">
    <property type="entry name" value="2C_sensor_his_kinase"/>
</dbReference>
<feature type="transmembrane region" description="Helical" evidence="7">
    <location>
        <begin position="46"/>
        <end position="64"/>
    </location>
</feature>
<evidence type="ECO:0000256" key="4">
    <source>
        <dbReference type="ARBA" id="ARBA00022741"/>
    </source>
</evidence>
<keyword evidence="10" id="KW-1185">Reference proteome</keyword>
<comment type="catalytic activity">
    <reaction evidence="1">
        <text>ATP + protein L-histidine = ADP + protein N-phospho-L-histidine.</text>
        <dbReference type="EC" id="2.7.13.3"/>
    </reaction>
</comment>
<feature type="transmembrane region" description="Helical" evidence="7">
    <location>
        <begin position="12"/>
        <end position="34"/>
    </location>
</feature>
<keyword evidence="5" id="KW-0418">Kinase</keyword>
<evidence type="ECO:0000256" key="3">
    <source>
        <dbReference type="ARBA" id="ARBA00022679"/>
    </source>
</evidence>
<protein>
    <recommendedName>
        <fullName evidence="2">histidine kinase</fullName>
        <ecNumber evidence="2">2.7.13.3</ecNumber>
    </recommendedName>
</protein>
<dbReference type="InterPro" id="IPR036890">
    <property type="entry name" value="HATPase_C_sf"/>
</dbReference>
<evidence type="ECO:0000259" key="8">
    <source>
        <dbReference type="PROSITE" id="PS50109"/>
    </source>
</evidence>
<keyword evidence="4" id="KW-0547">Nucleotide-binding</keyword>
<evidence type="ECO:0000256" key="1">
    <source>
        <dbReference type="ARBA" id="ARBA00000085"/>
    </source>
</evidence>
<dbReference type="InterPro" id="IPR005467">
    <property type="entry name" value="His_kinase_dom"/>
</dbReference>
<keyword evidence="7" id="KW-0812">Transmembrane</keyword>
<dbReference type="RefSeq" id="WP_179170346.1">
    <property type="nucleotide sequence ID" value="NZ_CP058529.1"/>
</dbReference>
<dbReference type="GeneID" id="56030173"/>
<accession>A0A7D5GD63</accession>